<accession>N0B471</accession>
<feature type="region of interest" description="Disordered" evidence="1">
    <location>
        <begin position="1"/>
        <end position="30"/>
    </location>
</feature>
<protein>
    <submittedName>
        <fullName evidence="2">Uncharacterized protein</fullName>
    </submittedName>
</protein>
<dbReference type="AlphaFoldDB" id="N0B471"/>
<sequence>MFGGRRINIDLAPKAAPTGRSTRSPSMRGMDRGMQLHCMNIFMNRQAVKCIRLPHDPRFGFARNDLAGARMKTAYAARLWLSPRDLLREMRLRK</sequence>
<name>N0B471_9HYPH</name>
<evidence type="ECO:0000313" key="3">
    <source>
        <dbReference type="Proteomes" id="UP000005952"/>
    </source>
</evidence>
<proteinExistence type="predicted"/>
<dbReference type="EMBL" id="CP005587">
    <property type="protein sequence ID" value="AGK57803.1"/>
    <property type="molecule type" value="Genomic_DNA"/>
</dbReference>
<keyword evidence="3" id="KW-1185">Reference proteome</keyword>
<dbReference type="Proteomes" id="UP000005952">
    <property type="component" value="Chromosome"/>
</dbReference>
<reference evidence="2 3" key="1">
    <citation type="journal article" date="2013" name="Genome Announc.">
        <title>Genome sequences for three denitrifying bacterial strains isolated from a uranium- and nitrate-contaminated subsurface environment.</title>
        <authorList>
            <person name="Venkatramanan R."/>
            <person name="Prakash O."/>
            <person name="Woyke T."/>
            <person name="Chain P."/>
            <person name="Goodwin L.A."/>
            <person name="Watson D."/>
            <person name="Brooks S."/>
            <person name="Kostka J.E."/>
            <person name="Green S.J."/>
        </authorList>
    </citation>
    <scope>NUCLEOTIDE SEQUENCE [LARGE SCALE GENOMIC DNA]</scope>
    <source>
        <strain evidence="2 3">1NES1</strain>
    </source>
</reference>
<dbReference type="KEGG" id="hdt:HYPDE_30643"/>
<dbReference type="HOGENOM" id="CLU_2382214_0_0_5"/>
<dbReference type="STRING" id="670307.HYPDE_30643"/>
<organism evidence="2 3">
    <name type="scientific">Hyphomicrobium denitrificans 1NES1</name>
    <dbReference type="NCBI Taxonomy" id="670307"/>
    <lineage>
        <taxon>Bacteria</taxon>
        <taxon>Pseudomonadati</taxon>
        <taxon>Pseudomonadota</taxon>
        <taxon>Alphaproteobacteria</taxon>
        <taxon>Hyphomicrobiales</taxon>
        <taxon>Hyphomicrobiaceae</taxon>
        <taxon>Hyphomicrobium</taxon>
    </lineage>
</organism>
<evidence type="ECO:0000313" key="2">
    <source>
        <dbReference type="EMBL" id="AGK57803.1"/>
    </source>
</evidence>
<evidence type="ECO:0000256" key="1">
    <source>
        <dbReference type="SAM" id="MobiDB-lite"/>
    </source>
</evidence>
<gene>
    <name evidence="2" type="ORF">HYPDE_30643</name>
</gene>